<sequence>MPPGVLRTALGSPLTRSSLSLLNCAAFWHDVDWGEARRAWLAASMHGYLESPRMGPGSLPLHLGLIFTTCGAPIGGCALVASIAYPPWCAPVSMCIRVLLCGCCVFELQTATVHPTGPFG</sequence>
<organism evidence="1 2">
    <name type="scientific">Hibiscus sabdariffa</name>
    <name type="common">roselle</name>
    <dbReference type="NCBI Taxonomy" id="183260"/>
    <lineage>
        <taxon>Eukaryota</taxon>
        <taxon>Viridiplantae</taxon>
        <taxon>Streptophyta</taxon>
        <taxon>Embryophyta</taxon>
        <taxon>Tracheophyta</taxon>
        <taxon>Spermatophyta</taxon>
        <taxon>Magnoliopsida</taxon>
        <taxon>eudicotyledons</taxon>
        <taxon>Gunneridae</taxon>
        <taxon>Pentapetalae</taxon>
        <taxon>rosids</taxon>
        <taxon>malvids</taxon>
        <taxon>Malvales</taxon>
        <taxon>Malvaceae</taxon>
        <taxon>Malvoideae</taxon>
        <taxon>Hibiscus</taxon>
    </lineage>
</organism>
<evidence type="ECO:0000313" key="1">
    <source>
        <dbReference type="EMBL" id="KAK8985754.1"/>
    </source>
</evidence>
<dbReference type="EMBL" id="JBBPBN010000068">
    <property type="protein sequence ID" value="KAK8985754.1"/>
    <property type="molecule type" value="Genomic_DNA"/>
</dbReference>
<name>A0ABR2PBE8_9ROSI</name>
<reference evidence="1 2" key="1">
    <citation type="journal article" date="2024" name="G3 (Bethesda)">
        <title>Genome assembly of Hibiscus sabdariffa L. provides insights into metabolisms of medicinal natural products.</title>
        <authorList>
            <person name="Kim T."/>
        </authorList>
    </citation>
    <scope>NUCLEOTIDE SEQUENCE [LARGE SCALE GENOMIC DNA]</scope>
    <source>
        <strain evidence="1">TK-2024</strain>
        <tissue evidence="1">Old leaves</tissue>
    </source>
</reference>
<gene>
    <name evidence="1" type="ORF">V6N11_021607</name>
</gene>
<dbReference type="Proteomes" id="UP001396334">
    <property type="component" value="Unassembled WGS sequence"/>
</dbReference>
<proteinExistence type="predicted"/>
<keyword evidence="2" id="KW-1185">Reference proteome</keyword>
<evidence type="ECO:0000313" key="2">
    <source>
        <dbReference type="Proteomes" id="UP001396334"/>
    </source>
</evidence>
<accession>A0ABR2PBE8</accession>
<comment type="caution">
    <text evidence="1">The sequence shown here is derived from an EMBL/GenBank/DDBJ whole genome shotgun (WGS) entry which is preliminary data.</text>
</comment>
<protein>
    <submittedName>
        <fullName evidence="1">Uncharacterized protein</fullName>
    </submittedName>
</protein>